<evidence type="ECO:0000256" key="6">
    <source>
        <dbReference type="ARBA" id="ARBA00022670"/>
    </source>
</evidence>
<feature type="active site" description="Nucleophile" evidence="9">
    <location>
        <position position="119"/>
    </location>
</feature>
<dbReference type="GO" id="GO:0005737">
    <property type="term" value="C:cytoplasm"/>
    <property type="evidence" value="ECO:0007669"/>
    <property type="project" value="UniProtKB-SubCell"/>
</dbReference>
<dbReference type="GO" id="GO:0006508">
    <property type="term" value="P:proteolysis"/>
    <property type="evidence" value="ECO:0007669"/>
    <property type="project" value="UniProtKB-KW"/>
</dbReference>
<protein>
    <recommendedName>
        <fullName evidence="8 10">Proline iminopeptidase</fullName>
        <shortName evidence="8">PIP</shortName>
        <ecNumber evidence="8 10">3.4.11.5</ecNumber>
    </recommendedName>
    <alternativeName>
        <fullName evidence="8">Prolyl aminopeptidase</fullName>
    </alternativeName>
</protein>
<evidence type="ECO:0000256" key="5">
    <source>
        <dbReference type="ARBA" id="ARBA00022490"/>
    </source>
</evidence>
<keyword evidence="4 8" id="KW-0031">Aminopeptidase</keyword>
<comment type="similarity">
    <text evidence="3 8 10">Belongs to the peptidase S33 family.</text>
</comment>
<dbReference type="InterPro" id="IPR005944">
    <property type="entry name" value="Pro_iminopeptidase"/>
</dbReference>
<reference evidence="12 13" key="1">
    <citation type="submission" date="2019-01" db="EMBL/GenBank/DDBJ databases">
        <authorList>
            <consortium name="Pathogen Informatics"/>
        </authorList>
    </citation>
    <scope>NUCLEOTIDE SEQUENCE [LARGE SCALE GENOMIC DNA]</scope>
    <source>
        <strain evidence="12 13">NCTC10146</strain>
    </source>
</reference>
<dbReference type="InterPro" id="IPR000073">
    <property type="entry name" value="AB_hydrolase_1"/>
</dbReference>
<dbReference type="PANTHER" id="PTHR43722">
    <property type="entry name" value="PROLINE IMINOPEPTIDASE"/>
    <property type="match status" value="1"/>
</dbReference>
<sequence length="328" mass="38174">MYFQDQMKQMKNHSNFENYISQEFIKVSKLHSVYYEIHGNPNGDPVFIIHGGPGGGSSYVLKKLFNLDIFKLIFIDQRGCGKSQPFLQLKENTTQDLVEDIEKIRKHLSIDKITLFGGSWGTTLSLAYSIKYPKNVKRILLRAVFLGRQEDIDFLYEENGASNYYPDVFDEYKNFVKNLPGKNILHKYYNIFKGERNNFQEEAAKIFSNWESSLVSIKKFKPKKRLSKEEINSNLAISLFETHYFVNNCFFQSDNYLLENAKVISNIPTFIVHGRQDIDCRPIGAYLLHKSLINSKLFLVDGASHTSLEKNMWKTLKKVINEWENSDK</sequence>
<evidence type="ECO:0000259" key="11">
    <source>
        <dbReference type="Pfam" id="PF00561"/>
    </source>
</evidence>
<accession>A0A449AQ12</accession>
<keyword evidence="7 8" id="KW-0378">Hydrolase</keyword>
<evidence type="ECO:0000256" key="9">
    <source>
        <dbReference type="PIRSR" id="PIRSR006431-1"/>
    </source>
</evidence>
<dbReference type="InterPro" id="IPR002410">
    <property type="entry name" value="Peptidase_S33"/>
</dbReference>
<evidence type="ECO:0000256" key="8">
    <source>
        <dbReference type="PIRNR" id="PIRNR006431"/>
    </source>
</evidence>
<dbReference type="GO" id="GO:0004177">
    <property type="term" value="F:aminopeptidase activity"/>
    <property type="evidence" value="ECO:0007669"/>
    <property type="project" value="UniProtKB-UniRule"/>
</dbReference>
<dbReference type="InterPro" id="IPR029058">
    <property type="entry name" value="AB_hydrolase_fold"/>
</dbReference>
<evidence type="ECO:0000313" key="13">
    <source>
        <dbReference type="Proteomes" id="UP000290495"/>
    </source>
</evidence>
<keyword evidence="6 8" id="KW-0645">Protease</keyword>
<evidence type="ECO:0000256" key="3">
    <source>
        <dbReference type="ARBA" id="ARBA00010088"/>
    </source>
</evidence>
<dbReference type="RefSeq" id="WP_004794298.1">
    <property type="nucleotide sequence ID" value="NZ_LR215010.1"/>
</dbReference>
<keyword evidence="5 8" id="KW-0963">Cytoplasm</keyword>
<name>A0A449AQ12_9BACT</name>
<dbReference type="PRINTS" id="PR00793">
    <property type="entry name" value="PROAMNOPTASE"/>
</dbReference>
<evidence type="ECO:0000256" key="4">
    <source>
        <dbReference type="ARBA" id="ARBA00022438"/>
    </source>
</evidence>
<evidence type="ECO:0000256" key="10">
    <source>
        <dbReference type="RuleBase" id="RU003421"/>
    </source>
</evidence>
<dbReference type="SUPFAM" id="SSF53474">
    <property type="entry name" value="alpha/beta-Hydrolases"/>
    <property type="match status" value="1"/>
</dbReference>
<dbReference type="PIRSF" id="PIRSF006431">
    <property type="entry name" value="Pept_S33"/>
    <property type="match status" value="1"/>
</dbReference>
<dbReference type="NCBIfam" id="TIGR01249">
    <property type="entry name" value="pro_imino_pep_1"/>
    <property type="match status" value="1"/>
</dbReference>
<dbReference type="EC" id="3.4.11.5" evidence="8 10"/>
<evidence type="ECO:0000256" key="7">
    <source>
        <dbReference type="ARBA" id="ARBA00022801"/>
    </source>
</evidence>
<dbReference type="Gene3D" id="3.40.50.1820">
    <property type="entry name" value="alpha/beta hydrolase"/>
    <property type="match status" value="1"/>
</dbReference>
<dbReference type="Proteomes" id="UP000290495">
    <property type="component" value="Chromosome"/>
</dbReference>
<evidence type="ECO:0000256" key="2">
    <source>
        <dbReference type="ARBA" id="ARBA00004496"/>
    </source>
</evidence>
<feature type="active site" description="Proton donor" evidence="9">
    <location>
        <position position="305"/>
    </location>
</feature>
<comment type="subcellular location">
    <subcellularLocation>
        <location evidence="2 8">Cytoplasm</location>
    </subcellularLocation>
</comment>
<feature type="domain" description="AB hydrolase-1" evidence="11">
    <location>
        <begin position="45"/>
        <end position="309"/>
    </location>
</feature>
<dbReference type="AlphaFoldDB" id="A0A449AQ12"/>
<proteinExistence type="inferred from homology"/>
<comment type="catalytic activity">
    <reaction evidence="1 8 10">
        <text>Release of N-terminal proline from a peptide.</text>
        <dbReference type="EC" id="3.4.11.5"/>
    </reaction>
</comment>
<dbReference type="PANTHER" id="PTHR43722:SF1">
    <property type="entry name" value="PROLINE IMINOPEPTIDASE"/>
    <property type="match status" value="1"/>
</dbReference>
<evidence type="ECO:0000256" key="1">
    <source>
        <dbReference type="ARBA" id="ARBA00001585"/>
    </source>
</evidence>
<dbReference type="EMBL" id="LR215010">
    <property type="protein sequence ID" value="VEU68639.1"/>
    <property type="molecule type" value="Genomic_DNA"/>
</dbReference>
<dbReference type="Pfam" id="PF00561">
    <property type="entry name" value="Abhydrolase_1"/>
    <property type="match status" value="1"/>
</dbReference>
<feature type="active site" evidence="9">
    <location>
        <position position="277"/>
    </location>
</feature>
<gene>
    <name evidence="12" type="primary">pip</name>
    <name evidence="12" type="ORF">NCTC10146_00085</name>
</gene>
<evidence type="ECO:0000313" key="12">
    <source>
        <dbReference type="EMBL" id="VEU68639.1"/>
    </source>
</evidence>
<organism evidence="12 13">
    <name type="scientific">Mycoplasmopsis canis</name>
    <dbReference type="NCBI Taxonomy" id="29555"/>
    <lineage>
        <taxon>Bacteria</taxon>
        <taxon>Bacillati</taxon>
        <taxon>Mycoplasmatota</taxon>
        <taxon>Mycoplasmoidales</taxon>
        <taxon>Metamycoplasmataceae</taxon>
        <taxon>Mycoplasmopsis</taxon>
    </lineage>
</organism>